<evidence type="ECO:0000256" key="1">
    <source>
        <dbReference type="ARBA" id="ARBA00004323"/>
    </source>
</evidence>
<accession>A0ABP0GDL6</accession>
<dbReference type="PANTHER" id="PTHR11214:SF283">
    <property type="entry name" value="N-ACETYLLACTOSAMINIDE BETA-1,3-N-ACETYLGLUCOSAMINYLTRANSFERASE 4-LIKE"/>
    <property type="match status" value="1"/>
</dbReference>
<sequence>MNYTKWKMRFRQLKHHCLLPRRLLIIAVLFTLIILVALAYRKWNSRVWLYSCTDNVYGEKNIIDKLSNTEGIYMKETTDERPLIQFITHPKAVEAALVDGVCQRNPDETKWNIVFLVKSAQKNSDRRDSIRSTWGSIKIFDDVIFQVVFILGKSADNVENMRLKMEASKYGDILLCDVEDSSKFVPEKVLAGMQWSSNFLPENWIYASIDDDIVINPSSFVDYFDQLIGKFTNTKGKVCFDDLPMACFYNYQSADPPSRNENSKWYMSPEKFPGDFWPVYCRGGMYTTSSKMVKDLFEKSRRTAHLYLDDVWITGFMRRKLNKGDYNIVAPPMSVMAEEETYKDHNIEDLLVKHLWGNVENIEVHVPSKLRDVWTAFEPKIKDKILCTT</sequence>
<dbReference type="PANTHER" id="PTHR11214">
    <property type="entry name" value="BETA-1,3-N-ACETYLGLUCOSAMINYLTRANSFERASE"/>
    <property type="match status" value="1"/>
</dbReference>
<keyword evidence="8 10" id="KW-0333">Golgi apparatus</keyword>
<comment type="similarity">
    <text evidence="2 10">Belongs to the glycosyltransferase 31 family.</text>
</comment>
<evidence type="ECO:0000256" key="8">
    <source>
        <dbReference type="ARBA" id="ARBA00023034"/>
    </source>
</evidence>
<evidence type="ECO:0000256" key="7">
    <source>
        <dbReference type="ARBA" id="ARBA00022989"/>
    </source>
</evidence>
<keyword evidence="9" id="KW-0472">Membrane</keyword>
<dbReference type="Pfam" id="PF01762">
    <property type="entry name" value="Galactosyl_T"/>
    <property type="match status" value="1"/>
</dbReference>
<keyword evidence="3 10" id="KW-0328">Glycosyltransferase</keyword>
<evidence type="ECO:0000256" key="2">
    <source>
        <dbReference type="ARBA" id="ARBA00008661"/>
    </source>
</evidence>
<comment type="subcellular location">
    <subcellularLocation>
        <location evidence="1 10">Golgi apparatus membrane</location>
        <topology evidence="1 10">Single-pass type II membrane protein</topology>
    </subcellularLocation>
</comment>
<dbReference type="EC" id="2.4.1.-" evidence="10"/>
<evidence type="ECO:0000256" key="5">
    <source>
        <dbReference type="ARBA" id="ARBA00022692"/>
    </source>
</evidence>
<evidence type="ECO:0000256" key="4">
    <source>
        <dbReference type="ARBA" id="ARBA00022679"/>
    </source>
</evidence>
<proteinExistence type="inferred from homology"/>
<dbReference type="EMBL" id="CAWYQH010000108">
    <property type="protein sequence ID" value="CAK8689043.1"/>
    <property type="molecule type" value="Genomic_DNA"/>
</dbReference>
<evidence type="ECO:0000313" key="12">
    <source>
        <dbReference type="Proteomes" id="UP001642483"/>
    </source>
</evidence>
<keyword evidence="5" id="KW-0812">Transmembrane</keyword>
<dbReference type="InterPro" id="IPR002659">
    <property type="entry name" value="Glyco_trans_31"/>
</dbReference>
<evidence type="ECO:0000256" key="6">
    <source>
        <dbReference type="ARBA" id="ARBA00022968"/>
    </source>
</evidence>
<name>A0ABP0GDL6_CLALP</name>
<reference evidence="11 12" key="1">
    <citation type="submission" date="2024-02" db="EMBL/GenBank/DDBJ databases">
        <authorList>
            <person name="Daric V."/>
            <person name="Darras S."/>
        </authorList>
    </citation>
    <scope>NUCLEOTIDE SEQUENCE [LARGE SCALE GENOMIC DNA]</scope>
</reference>
<evidence type="ECO:0000256" key="9">
    <source>
        <dbReference type="ARBA" id="ARBA00023136"/>
    </source>
</evidence>
<comment type="caution">
    <text evidence="11">The sequence shown here is derived from an EMBL/GenBank/DDBJ whole genome shotgun (WGS) entry which is preliminary data.</text>
</comment>
<dbReference type="Gene3D" id="3.90.550.50">
    <property type="match status" value="1"/>
</dbReference>
<evidence type="ECO:0000313" key="11">
    <source>
        <dbReference type="EMBL" id="CAK8689043.1"/>
    </source>
</evidence>
<gene>
    <name evidence="11" type="ORF">CVLEPA_LOCUS21031</name>
</gene>
<keyword evidence="4" id="KW-0808">Transferase</keyword>
<keyword evidence="7" id="KW-1133">Transmembrane helix</keyword>
<protein>
    <recommendedName>
        <fullName evidence="10">Hexosyltransferase</fullName>
        <ecNumber evidence="10">2.4.1.-</ecNumber>
    </recommendedName>
</protein>
<evidence type="ECO:0000256" key="3">
    <source>
        <dbReference type="ARBA" id="ARBA00022676"/>
    </source>
</evidence>
<dbReference type="Proteomes" id="UP001642483">
    <property type="component" value="Unassembled WGS sequence"/>
</dbReference>
<evidence type="ECO:0000256" key="10">
    <source>
        <dbReference type="RuleBase" id="RU363063"/>
    </source>
</evidence>
<organism evidence="11 12">
    <name type="scientific">Clavelina lepadiformis</name>
    <name type="common">Light-bulb sea squirt</name>
    <name type="synonym">Ascidia lepadiformis</name>
    <dbReference type="NCBI Taxonomy" id="159417"/>
    <lineage>
        <taxon>Eukaryota</taxon>
        <taxon>Metazoa</taxon>
        <taxon>Chordata</taxon>
        <taxon>Tunicata</taxon>
        <taxon>Ascidiacea</taxon>
        <taxon>Aplousobranchia</taxon>
        <taxon>Clavelinidae</taxon>
        <taxon>Clavelina</taxon>
    </lineage>
</organism>
<keyword evidence="12" id="KW-1185">Reference proteome</keyword>
<keyword evidence="6" id="KW-0735">Signal-anchor</keyword>